<comment type="caution">
    <text evidence="2">The sequence shown here is derived from an EMBL/GenBank/DDBJ whole genome shotgun (WGS) entry which is preliminary data.</text>
</comment>
<keyword evidence="3" id="KW-1185">Reference proteome</keyword>
<evidence type="ECO:0000313" key="3">
    <source>
        <dbReference type="Proteomes" id="UP000482960"/>
    </source>
</evidence>
<dbReference type="EMBL" id="BLPG01000001">
    <property type="protein sequence ID" value="GFJ92703.1"/>
    <property type="molecule type" value="Genomic_DNA"/>
</dbReference>
<organism evidence="2 3">
    <name type="scientific">Phytohabitans rumicis</name>
    <dbReference type="NCBI Taxonomy" id="1076125"/>
    <lineage>
        <taxon>Bacteria</taxon>
        <taxon>Bacillati</taxon>
        <taxon>Actinomycetota</taxon>
        <taxon>Actinomycetes</taxon>
        <taxon>Micromonosporales</taxon>
        <taxon>Micromonosporaceae</taxon>
    </lineage>
</organism>
<reference evidence="2 3" key="1">
    <citation type="submission" date="2020-03" db="EMBL/GenBank/DDBJ databases">
        <title>Whole genome shotgun sequence of Phytohabitans rumicis NBRC 108638.</title>
        <authorList>
            <person name="Komaki H."/>
            <person name="Tamura T."/>
        </authorList>
    </citation>
    <scope>NUCLEOTIDE SEQUENCE [LARGE SCALE GENOMIC DNA]</scope>
    <source>
        <strain evidence="2 3">NBRC 108638</strain>
    </source>
</reference>
<dbReference type="PANTHER" id="PTHR48050">
    <property type="entry name" value="STEROL 3-BETA-GLUCOSYLTRANSFERASE"/>
    <property type="match status" value="1"/>
</dbReference>
<protein>
    <recommendedName>
        <fullName evidence="1">Erythromycin biosynthesis protein CIII-like C-terminal domain-containing protein</fullName>
    </recommendedName>
</protein>
<dbReference type="InterPro" id="IPR010610">
    <property type="entry name" value="EryCIII-like_C"/>
</dbReference>
<dbReference type="AlphaFoldDB" id="A0A6V8L639"/>
<sequence length="147" mass="14823">MLAAAAEVDAEFVLALGADADLAGFGRLPANVRPVGWVPLHHLLPGCAAVVHHGGSGTTMAALGAGVPQLVLPHGADQFINGHAVQRQGIGVCREPDEVEPALVTGLLHDVPMKEAARAAAARMAELPAPADLVGRLVLATTGASVS</sequence>
<evidence type="ECO:0000313" key="2">
    <source>
        <dbReference type="EMBL" id="GFJ92703.1"/>
    </source>
</evidence>
<dbReference type="PANTHER" id="PTHR48050:SF13">
    <property type="entry name" value="STEROL 3-BETA-GLUCOSYLTRANSFERASE UGT80A2"/>
    <property type="match status" value="1"/>
</dbReference>
<dbReference type="GO" id="GO:0016758">
    <property type="term" value="F:hexosyltransferase activity"/>
    <property type="evidence" value="ECO:0007669"/>
    <property type="project" value="UniProtKB-ARBA"/>
</dbReference>
<feature type="domain" description="Erythromycin biosynthesis protein CIII-like C-terminal" evidence="1">
    <location>
        <begin position="2"/>
        <end position="138"/>
    </location>
</feature>
<dbReference type="SUPFAM" id="SSF53756">
    <property type="entry name" value="UDP-Glycosyltransferase/glycogen phosphorylase"/>
    <property type="match status" value="1"/>
</dbReference>
<accession>A0A6V8L639</accession>
<dbReference type="Gene3D" id="3.40.50.2000">
    <property type="entry name" value="Glycogen Phosphorylase B"/>
    <property type="match status" value="1"/>
</dbReference>
<gene>
    <name evidence="2" type="ORF">Prum_063450</name>
</gene>
<dbReference type="Pfam" id="PF06722">
    <property type="entry name" value="EryCIII-like_C"/>
    <property type="match status" value="1"/>
</dbReference>
<dbReference type="FunFam" id="3.40.50.2000:FF:000072">
    <property type="entry name" value="Glycosyl transferase"/>
    <property type="match status" value="1"/>
</dbReference>
<name>A0A6V8L639_9ACTN</name>
<reference evidence="2 3" key="2">
    <citation type="submission" date="2020-03" db="EMBL/GenBank/DDBJ databases">
        <authorList>
            <person name="Ichikawa N."/>
            <person name="Kimura A."/>
            <person name="Kitahashi Y."/>
            <person name="Uohara A."/>
        </authorList>
    </citation>
    <scope>NUCLEOTIDE SEQUENCE [LARGE SCALE GENOMIC DNA]</scope>
    <source>
        <strain evidence="2 3">NBRC 108638</strain>
    </source>
</reference>
<evidence type="ECO:0000259" key="1">
    <source>
        <dbReference type="Pfam" id="PF06722"/>
    </source>
</evidence>
<proteinExistence type="predicted"/>
<dbReference type="InterPro" id="IPR050426">
    <property type="entry name" value="Glycosyltransferase_28"/>
</dbReference>
<dbReference type="Proteomes" id="UP000482960">
    <property type="component" value="Unassembled WGS sequence"/>
</dbReference>